<protein>
    <submittedName>
        <fullName evidence="1">Uncharacterized protein</fullName>
    </submittedName>
</protein>
<name>A0A6A6ITT8_9PLEO</name>
<dbReference type="AlphaFoldDB" id="A0A6A6ITT8"/>
<gene>
    <name evidence="1" type="ORF">BU26DRAFT_601197</name>
</gene>
<proteinExistence type="predicted"/>
<dbReference type="EMBL" id="ML987191">
    <property type="protein sequence ID" value="KAF2252990.1"/>
    <property type="molecule type" value="Genomic_DNA"/>
</dbReference>
<sequence length="76" mass="8737">MQHHIRSPQRRAREVCDVQLQRLRRLPRYDSILPVQILRLSDGVSGSRTLGFAEDLSGGNTDQALKVFWMTHGYAM</sequence>
<evidence type="ECO:0000313" key="2">
    <source>
        <dbReference type="Proteomes" id="UP000800094"/>
    </source>
</evidence>
<organism evidence="1 2">
    <name type="scientific">Trematosphaeria pertusa</name>
    <dbReference type="NCBI Taxonomy" id="390896"/>
    <lineage>
        <taxon>Eukaryota</taxon>
        <taxon>Fungi</taxon>
        <taxon>Dikarya</taxon>
        <taxon>Ascomycota</taxon>
        <taxon>Pezizomycotina</taxon>
        <taxon>Dothideomycetes</taxon>
        <taxon>Pleosporomycetidae</taxon>
        <taxon>Pleosporales</taxon>
        <taxon>Massarineae</taxon>
        <taxon>Trematosphaeriaceae</taxon>
        <taxon>Trematosphaeria</taxon>
    </lineage>
</organism>
<dbReference type="GeneID" id="54588580"/>
<accession>A0A6A6ITT8</accession>
<keyword evidence="2" id="KW-1185">Reference proteome</keyword>
<reference evidence="1" key="1">
    <citation type="journal article" date="2020" name="Stud. Mycol.">
        <title>101 Dothideomycetes genomes: a test case for predicting lifestyles and emergence of pathogens.</title>
        <authorList>
            <person name="Haridas S."/>
            <person name="Albert R."/>
            <person name="Binder M."/>
            <person name="Bloem J."/>
            <person name="Labutti K."/>
            <person name="Salamov A."/>
            <person name="Andreopoulos B."/>
            <person name="Baker S."/>
            <person name="Barry K."/>
            <person name="Bills G."/>
            <person name="Bluhm B."/>
            <person name="Cannon C."/>
            <person name="Castanera R."/>
            <person name="Culley D."/>
            <person name="Daum C."/>
            <person name="Ezra D."/>
            <person name="Gonzalez J."/>
            <person name="Henrissat B."/>
            <person name="Kuo A."/>
            <person name="Liang C."/>
            <person name="Lipzen A."/>
            <person name="Lutzoni F."/>
            <person name="Magnuson J."/>
            <person name="Mondo S."/>
            <person name="Nolan M."/>
            <person name="Ohm R."/>
            <person name="Pangilinan J."/>
            <person name="Park H.-J."/>
            <person name="Ramirez L."/>
            <person name="Alfaro M."/>
            <person name="Sun H."/>
            <person name="Tritt A."/>
            <person name="Yoshinaga Y."/>
            <person name="Zwiers L.-H."/>
            <person name="Turgeon B."/>
            <person name="Goodwin S."/>
            <person name="Spatafora J."/>
            <person name="Crous P."/>
            <person name="Grigoriev I."/>
        </authorList>
    </citation>
    <scope>NUCLEOTIDE SEQUENCE</scope>
    <source>
        <strain evidence="1">CBS 122368</strain>
    </source>
</reference>
<dbReference type="RefSeq" id="XP_033687994.1">
    <property type="nucleotide sequence ID" value="XM_033835250.1"/>
</dbReference>
<dbReference type="Proteomes" id="UP000800094">
    <property type="component" value="Unassembled WGS sequence"/>
</dbReference>
<evidence type="ECO:0000313" key="1">
    <source>
        <dbReference type="EMBL" id="KAF2252990.1"/>
    </source>
</evidence>